<dbReference type="Gene3D" id="3.20.20.100">
    <property type="entry name" value="NADP-dependent oxidoreductase domain"/>
    <property type="match status" value="1"/>
</dbReference>
<dbReference type="Pfam" id="PF00248">
    <property type="entry name" value="Aldo_ket_red"/>
    <property type="match status" value="1"/>
</dbReference>
<organism evidence="3 4">
    <name type="scientific">Actinopolyspora biskrensis</name>
    <dbReference type="NCBI Taxonomy" id="1470178"/>
    <lineage>
        <taxon>Bacteria</taxon>
        <taxon>Bacillati</taxon>
        <taxon>Actinomycetota</taxon>
        <taxon>Actinomycetes</taxon>
        <taxon>Actinopolysporales</taxon>
        <taxon>Actinopolysporaceae</taxon>
        <taxon>Actinopolyspora</taxon>
    </lineage>
</organism>
<keyword evidence="4" id="KW-1185">Reference proteome</keyword>
<dbReference type="PANTHER" id="PTHR43364">
    <property type="entry name" value="NADH-SPECIFIC METHYLGLYOXAL REDUCTASE-RELATED"/>
    <property type="match status" value="1"/>
</dbReference>
<accession>A0A852Z4U2</accession>
<dbReference type="InterPro" id="IPR036812">
    <property type="entry name" value="NAD(P)_OxRdtase_dom_sf"/>
</dbReference>
<dbReference type="EMBL" id="JACBYW010000001">
    <property type="protein sequence ID" value="NYH77273.1"/>
    <property type="molecule type" value="Genomic_DNA"/>
</dbReference>
<keyword evidence="1" id="KW-0560">Oxidoreductase</keyword>
<dbReference type="InterPro" id="IPR023210">
    <property type="entry name" value="NADP_OxRdtase_dom"/>
</dbReference>
<dbReference type="FunFam" id="3.20.20.100:FF:000004">
    <property type="entry name" value="Oxidoreductase, aldo/keto reductase"/>
    <property type="match status" value="1"/>
</dbReference>
<gene>
    <name evidence="3" type="ORF">FHR84_000587</name>
</gene>
<proteinExistence type="predicted"/>
<protein>
    <submittedName>
        <fullName evidence="3">NDP-hexose 2,3-enoyl reductase</fullName>
    </submittedName>
</protein>
<evidence type="ECO:0000259" key="2">
    <source>
        <dbReference type="Pfam" id="PF00248"/>
    </source>
</evidence>
<feature type="domain" description="NADP-dependent oxidoreductase" evidence="2">
    <location>
        <begin position="17"/>
        <end position="313"/>
    </location>
</feature>
<dbReference type="RefSeq" id="WP_179533838.1">
    <property type="nucleotide sequence ID" value="NZ_JACBYW010000001.1"/>
</dbReference>
<dbReference type="AlphaFoldDB" id="A0A852Z4U2"/>
<dbReference type="GO" id="GO:0005829">
    <property type="term" value="C:cytosol"/>
    <property type="evidence" value="ECO:0007669"/>
    <property type="project" value="UniProtKB-ARBA"/>
</dbReference>
<comment type="caution">
    <text evidence="3">The sequence shown here is derived from an EMBL/GenBank/DDBJ whole genome shotgun (WGS) entry which is preliminary data.</text>
</comment>
<dbReference type="InterPro" id="IPR050523">
    <property type="entry name" value="AKR_Detox_Biosynth"/>
</dbReference>
<name>A0A852Z4U2_9ACTN</name>
<evidence type="ECO:0000256" key="1">
    <source>
        <dbReference type="ARBA" id="ARBA00023002"/>
    </source>
</evidence>
<dbReference type="Proteomes" id="UP000548304">
    <property type="component" value="Unassembled WGS sequence"/>
</dbReference>
<sequence length="329" mass="36172">MPEFARFGRTALTVSRVGLGTVNFGGRVDESEAHRLLDRARDNGVNLVDTANMYGWRVHKGHTEETIGRWLKQGGGRRESTVLATKVGNPMGDSPNEGGLSARHIIAECEQSLRRLGTEWIDLYQMHHIDRTACWDEVWQAMEALVLQGKVRYVGSSNFAGWHLARAQATAARRNTLGVVSEQCLYNLLSRQVESEVLPAAEELGMAVLPWSPLHSGVLGGVLRKQRDGAAVKGVQGRAAVALQQHRSTLKAYEDFCERQGKDPADVGLAWVLSRPSVTSAIVGPRTVEQLDGVLRACRMRLAQDELNRLDELFPPPGGGRPAPEAWLD</sequence>
<dbReference type="PANTHER" id="PTHR43364:SF5">
    <property type="entry name" value="REDUCTASE"/>
    <property type="match status" value="1"/>
</dbReference>
<evidence type="ECO:0000313" key="3">
    <source>
        <dbReference type="EMBL" id="NYH77273.1"/>
    </source>
</evidence>
<dbReference type="SUPFAM" id="SSF51430">
    <property type="entry name" value="NAD(P)-linked oxidoreductase"/>
    <property type="match status" value="1"/>
</dbReference>
<dbReference type="GO" id="GO:0016491">
    <property type="term" value="F:oxidoreductase activity"/>
    <property type="evidence" value="ECO:0007669"/>
    <property type="project" value="UniProtKB-KW"/>
</dbReference>
<evidence type="ECO:0000313" key="4">
    <source>
        <dbReference type="Proteomes" id="UP000548304"/>
    </source>
</evidence>
<reference evidence="3 4" key="1">
    <citation type="submission" date="2020-07" db="EMBL/GenBank/DDBJ databases">
        <title>Genomic Encyclopedia of Type Strains, Phase III (KMG-III): the genomes of soil and plant-associated and newly described type strains.</title>
        <authorList>
            <person name="Whitman W."/>
        </authorList>
    </citation>
    <scope>NUCLEOTIDE SEQUENCE [LARGE SCALE GENOMIC DNA]</scope>
    <source>
        <strain evidence="3 4">CECT 8576</strain>
    </source>
</reference>